<feature type="transmembrane region" description="Helical" evidence="1">
    <location>
        <begin position="12"/>
        <end position="32"/>
    </location>
</feature>
<dbReference type="EMBL" id="FNLC01000001">
    <property type="protein sequence ID" value="SDQ29641.1"/>
    <property type="molecule type" value="Genomic_DNA"/>
</dbReference>
<keyword evidence="1" id="KW-0472">Membrane</keyword>
<dbReference type="Proteomes" id="UP000198848">
    <property type="component" value="Unassembled WGS sequence"/>
</dbReference>
<feature type="transmembrane region" description="Helical" evidence="1">
    <location>
        <begin position="38"/>
        <end position="55"/>
    </location>
</feature>
<keyword evidence="1" id="KW-1133">Transmembrane helix</keyword>
<dbReference type="STRING" id="1095778.SAMN04489842_0390"/>
<dbReference type="Pfam" id="PF26071">
    <property type="entry name" value="DUF8028"/>
    <property type="match status" value="1"/>
</dbReference>
<evidence type="ECO:0000256" key="1">
    <source>
        <dbReference type="SAM" id="Phobius"/>
    </source>
</evidence>
<keyword evidence="1" id="KW-0812">Transmembrane</keyword>
<sequence>MTMHLGSTVTAAGFWIGTLLPLAYLPVFATGIDSMTRFSIFLGLVVLHVVALVVGHDYPHSRSGTP</sequence>
<keyword evidence="3" id="KW-1185">Reference proteome</keyword>
<dbReference type="InterPro" id="IPR058341">
    <property type="entry name" value="DUF8028"/>
</dbReference>
<organism evidence="2 3">
    <name type="scientific">Natronobacterium texcoconense</name>
    <dbReference type="NCBI Taxonomy" id="1095778"/>
    <lineage>
        <taxon>Archaea</taxon>
        <taxon>Methanobacteriati</taxon>
        <taxon>Methanobacteriota</taxon>
        <taxon>Stenosarchaea group</taxon>
        <taxon>Halobacteria</taxon>
        <taxon>Halobacteriales</taxon>
        <taxon>Natrialbaceae</taxon>
        <taxon>Natronobacterium</taxon>
    </lineage>
</organism>
<evidence type="ECO:0000313" key="3">
    <source>
        <dbReference type="Proteomes" id="UP000198848"/>
    </source>
</evidence>
<proteinExistence type="predicted"/>
<reference evidence="3" key="1">
    <citation type="submission" date="2016-10" db="EMBL/GenBank/DDBJ databases">
        <authorList>
            <person name="Varghese N."/>
            <person name="Submissions S."/>
        </authorList>
    </citation>
    <scope>NUCLEOTIDE SEQUENCE [LARGE SCALE GENOMIC DNA]</scope>
    <source>
        <strain evidence="3">DSM 24767</strain>
    </source>
</reference>
<evidence type="ECO:0000313" key="2">
    <source>
        <dbReference type="EMBL" id="SDQ29641.1"/>
    </source>
</evidence>
<gene>
    <name evidence="2" type="ORF">SAMN04489842_0390</name>
</gene>
<name>A0A1H0ZQV8_NATTX</name>
<accession>A0A1H0ZQV8</accession>
<protein>
    <submittedName>
        <fullName evidence="2">Uncharacterized protein</fullName>
    </submittedName>
</protein>
<dbReference type="AlphaFoldDB" id="A0A1H0ZQV8"/>